<keyword evidence="1" id="KW-0812">Transmembrane</keyword>
<feature type="transmembrane region" description="Helical" evidence="1">
    <location>
        <begin position="209"/>
        <end position="226"/>
    </location>
</feature>
<feature type="transmembrane region" description="Helical" evidence="1">
    <location>
        <begin position="94"/>
        <end position="121"/>
    </location>
</feature>
<keyword evidence="3" id="KW-1185">Reference proteome</keyword>
<name>A0A507ZBQ3_9FLAO</name>
<reference evidence="2 3" key="1">
    <citation type="submission" date="2019-06" db="EMBL/GenBank/DDBJ databases">
        <title>Flavibacter putida gen. nov., sp. nov., a novel marine bacterium of the family Flavobacteriaceae isolated from coastal seawater.</title>
        <authorList>
            <person name="Feng X."/>
        </authorList>
    </citation>
    <scope>NUCLEOTIDE SEQUENCE [LARGE SCALE GENOMIC DNA]</scope>
    <source>
        <strain evidence="2 3">PLHSN227</strain>
    </source>
</reference>
<evidence type="ECO:0000313" key="3">
    <source>
        <dbReference type="Proteomes" id="UP000317169"/>
    </source>
</evidence>
<evidence type="ECO:0000256" key="1">
    <source>
        <dbReference type="SAM" id="Phobius"/>
    </source>
</evidence>
<feature type="transmembrane region" description="Helical" evidence="1">
    <location>
        <begin position="319"/>
        <end position="338"/>
    </location>
</feature>
<feature type="transmembrane region" description="Helical" evidence="1">
    <location>
        <begin position="6"/>
        <end position="26"/>
    </location>
</feature>
<feature type="transmembrane region" description="Helical" evidence="1">
    <location>
        <begin position="347"/>
        <end position="364"/>
    </location>
</feature>
<dbReference type="Pfam" id="PF14897">
    <property type="entry name" value="EpsG"/>
    <property type="match status" value="1"/>
</dbReference>
<dbReference type="RefSeq" id="WP_141422760.1">
    <property type="nucleotide sequence ID" value="NZ_VIAR01000019.1"/>
</dbReference>
<feature type="transmembrane region" description="Helical" evidence="1">
    <location>
        <begin position="293"/>
        <end position="313"/>
    </location>
</feature>
<protein>
    <submittedName>
        <fullName evidence="2">EpsG family protein</fullName>
    </submittedName>
</protein>
<feature type="transmembrane region" description="Helical" evidence="1">
    <location>
        <begin position="133"/>
        <end position="155"/>
    </location>
</feature>
<dbReference type="OrthoDB" id="1112074at2"/>
<accession>A0A507ZBQ3</accession>
<dbReference type="AlphaFoldDB" id="A0A507ZBQ3"/>
<evidence type="ECO:0000313" key="2">
    <source>
        <dbReference type="EMBL" id="TQD33494.1"/>
    </source>
</evidence>
<keyword evidence="1" id="KW-1133">Transmembrane helix</keyword>
<feature type="transmembrane region" description="Helical" evidence="1">
    <location>
        <begin position="38"/>
        <end position="57"/>
    </location>
</feature>
<gene>
    <name evidence="2" type="ORF">FKR84_13040</name>
</gene>
<proteinExistence type="predicted"/>
<feature type="transmembrane region" description="Helical" evidence="1">
    <location>
        <begin position="264"/>
        <end position="281"/>
    </location>
</feature>
<dbReference type="Proteomes" id="UP000317169">
    <property type="component" value="Unassembled WGS sequence"/>
</dbReference>
<organism evidence="2 3">
    <name type="scientific">Haloflavibacter putidus</name>
    <dbReference type="NCBI Taxonomy" id="2576776"/>
    <lineage>
        <taxon>Bacteria</taxon>
        <taxon>Pseudomonadati</taxon>
        <taxon>Bacteroidota</taxon>
        <taxon>Flavobacteriia</taxon>
        <taxon>Flavobacteriales</taxon>
        <taxon>Flavobacteriaceae</taxon>
        <taxon>Haloflavibacter</taxon>
    </lineage>
</organism>
<dbReference type="EMBL" id="VIAR01000019">
    <property type="protein sequence ID" value="TQD33494.1"/>
    <property type="molecule type" value="Genomic_DNA"/>
</dbReference>
<keyword evidence="1" id="KW-0472">Membrane</keyword>
<feature type="transmembrane region" description="Helical" evidence="1">
    <location>
        <begin position="175"/>
        <end position="197"/>
    </location>
</feature>
<sequence>MIPIEYYIPTYYVAISLVLVFSTLPLFKYTYLENFPTINLQAGSVFLLLVTIGFIGLRDPWGHWSYLGDTGAYTRTYDLIQEGIRTEFSKDVGFYIFMKLCSQIMGIQGFYLLSAILYVGLPYLTFKKWFGQYAFFALAAFVAAMSFWSFGINGVRSGLASSIFIFALSFRDKKWVLYALMLLAITFHKSMLLPMAAYIFASFYNNTKVLMLVWLGAIPVSLVVGQELETLISGIFTSDTVIADERALTYFSGDDKDLYTEQRFRLDFVIYSAIPILLAYWQLFKNKYKNKLFTFLINIYLIANTAWILLIYVPYTNRLAYLSWFLMPVILIFPFITIKEFKSNNKVIGFILFGSLIFSLLMQFR</sequence>
<comment type="caution">
    <text evidence="2">The sequence shown here is derived from an EMBL/GenBank/DDBJ whole genome shotgun (WGS) entry which is preliminary data.</text>
</comment>
<dbReference type="InterPro" id="IPR049458">
    <property type="entry name" value="EpsG-like"/>
</dbReference>